<proteinExistence type="predicted"/>
<dbReference type="AlphaFoldDB" id="A0ABD2C2S5"/>
<gene>
    <name evidence="2" type="ORF">V1477_010733</name>
</gene>
<name>A0ABD2C2S5_VESMC</name>
<reference evidence="2 3" key="1">
    <citation type="journal article" date="2024" name="Ann. Entomol. Soc. Am.">
        <title>Genomic analyses of the southern and eastern yellowjacket wasps (Hymenoptera: Vespidae) reveal evolutionary signatures of social life.</title>
        <authorList>
            <person name="Catto M.A."/>
            <person name="Caine P.B."/>
            <person name="Orr S.E."/>
            <person name="Hunt B.G."/>
            <person name="Goodisman M.A.D."/>
        </authorList>
    </citation>
    <scope>NUCLEOTIDE SEQUENCE [LARGE SCALE GENOMIC DNA]</scope>
    <source>
        <strain evidence="2">232</strain>
        <tissue evidence="2">Head and thorax</tissue>
    </source>
</reference>
<sequence>MFTGLACISRTCARCCTYVNRNIRNKEIQKQKISPQKSSPNWKGPVTSINFVSKAVAAVAVAFAATKEQQSPLATESSIGSRGLAHASPSTI</sequence>
<evidence type="ECO:0000256" key="1">
    <source>
        <dbReference type="SAM" id="MobiDB-lite"/>
    </source>
</evidence>
<feature type="region of interest" description="Disordered" evidence="1">
    <location>
        <begin position="68"/>
        <end position="92"/>
    </location>
</feature>
<protein>
    <submittedName>
        <fullName evidence="2">Uncharacterized protein</fullName>
    </submittedName>
</protein>
<keyword evidence="3" id="KW-1185">Reference proteome</keyword>
<feature type="compositionally biased region" description="Polar residues" evidence="1">
    <location>
        <begin position="68"/>
        <end position="80"/>
    </location>
</feature>
<evidence type="ECO:0000313" key="2">
    <source>
        <dbReference type="EMBL" id="KAL2739344.1"/>
    </source>
</evidence>
<dbReference type="EMBL" id="JAYRBN010000061">
    <property type="protein sequence ID" value="KAL2739344.1"/>
    <property type="molecule type" value="Genomic_DNA"/>
</dbReference>
<dbReference type="Proteomes" id="UP001607303">
    <property type="component" value="Unassembled WGS sequence"/>
</dbReference>
<comment type="caution">
    <text evidence="2">The sequence shown here is derived from an EMBL/GenBank/DDBJ whole genome shotgun (WGS) entry which is preliminary data.</text>
</comment>
<organism evidence="2 3">
    <name type="scientific">Vespula maculifrons</name>
    <name type="common">Eastern yellow jacket</name>
    <name type="synonym">Wasp</name>
    <dbReference type="NCBI Taxonomy" id="7453"/>
    <lineage>
        <taxon>Eukaryota</taxon>
        <taxon>Metazoa</taxon>
        <taxon>Ecdysozoa</taxon>
        <taxon>Arthropoda</taxon>
        <taxon>Hexapoda</taxon>
        <taxon>Insecta</taxon>
        <taxon>Pterygota</taxon>
        <taxon>Neoptera</taxon>
        <taxon>Endopterygota</taxon>
        <taxon>Hymenoptera</taxon>
        <taxon>Apocrita</taxon>
        <taxon>Aculeata</taxon>
        <taxon>Vespoidea</taxon>
        <taxon>Vespidae</taxon>
        <taxon>Vespinae</taxon>
        <taxon>Vespula</taxon>
    </lineage>
</organism>
<accession>A0ABD2C2S5</accession>
<evidence type="ECO:0000313" key="3">
    <source>
        <dbReference type="Proteomes" id="UP001607303"/>
    </source>
</evidence>